<dbReference type="AlphaFoldDB" id="X1DTN2"/>
<dbReference type="SUPFAM" id="SSF52096">
    <property type="entry name" value="ClpP/crotonase"/>
    <property type="match status" value="1"/>
</dbReference>
<dbReference type="InterPro" id="IPR018376">
    <property type="entry name" value="Enoyl-CoA_hyd/isom_CS"/>
</dbReference>
<keyword evidence="2" id="KW-0456">Lyase</keyword>
<dbReference type="GO" id="GO:0006635">
    <property type="term" value="P:fatty acid beta-oxidation"/>
    <property type="evidence" value="ECO:0007669"/>
    <property type="project" value="TreeGrafter"/>
</dbReference>
<organism evidence="3">
    <name type="scientific">marine sediment metagenome</name>
    <dbReference type="NCBI Taxonomy" id="412755"/>
    <lineage>
        <taxon>unclassified sequences</taxon>
        <taxon>metagenomes</taxon>
        <taxon>ecological metagenomes</taxon>
    </lineage>
</organism>
<dbReference type="EMBL" id="BARU01003503">
    <property type="protein sequence ID" value="GAH24401.1"/>
    <property type="molecule type" value="Genomic_DNA"/>
</dbReference>
<dbReference type="PANTHER" id="PTHR11941">
    <property type="entry name" value="ENOYL-COA HYDRATASE-RELATED"/>
    <property type="match status" value="1"/>
</dbReference>
<dbReference type="FunFam" id="1.10.12.10:FF:000001">
    <property type="entry name" value="Probable enoyl-CoA hydratase, mitochondrial"/>
    <property type="match status" value="1"/>
</dbReference>
<dbReference type="InterPro" id="IPR029045">
    <property type="entry name" value="ClpP/crotonase-like_dom_sf"/>
</dbReference>
<evidence type="ECO:0000256" key="1">
    <source>
        <dbReference type="ARBA" id="ARBA00005254"/>
    </source>
</evidence>
<gene>
    <name evidence="3" type="ORF">S03H2_07551</name>
</gene>
<comment type="similarity">
    <text evidence="1">Belongs to the enoyl-CoA hydratase/isomerase family.</text>
</comment>
<dbReference type="Gene3D" id="3.90.226.10">
    <property type="entry name" value="2-enoyl-CoA Hydratase, Chain A, domain 1"/>
    <property type="match status" value="1"/>
</dbReference>
<reference evidence="3" key="1">
    <citation type="journal article" date="2014" name="Front. Microbiol.">
        <title>High frequency of phylogenetically diverse reductive dehalogenase-homologous genes in deep subseafloor sedimentary metagenomes.</title>
        <authorList>
            <person name="Kawai M."/>
            <person name="Futagami T."/>
            <person name="Toyoda A."/>
            <person name="Takaki Y."/>
            <person name="Nishi S."/>
            <person name="Hori S."/>
            <person name="Arai W."/>
            <person name="Tsubouchi T."/>
            <person name="Morono Y."/>
            <person name="Uchiyama I."/>
            <person name="Ito T."/>
            <person name="Fujiyama A."/>
            <person name="Inagaki F."/>
            <person name="Takami H."/>
        </authorList>
    </citation>
    <scope>NUCLEOTIDE SEQUENCE</scope>
    <source>
        <strain evidence="3">Expedition CK06-06</strain>
    </source>
</reference>
<evidence type="ECO:0008006" key="4">
    <source>
        <dbReference type="Google" id="ProtNLM"/>
    </source>
</evidence>
<dbReference type="InterPro" id="IPR001753">
    <property type="entry name" value="Enoyl-CoA_hydra/iso"/>
</dbReference>
<evidence type="ECO:0000313" key="3">
    <source>
        <dbReference type="EMBL" id="GAH24401.1"/>
    </source>
</evidence>
<protein>
    <recommendedName>
        <fullName evidence="4">Enoyl-CoA hydratase</fullName>
    </recommendedName>
</protein>
<dbReference type="Pfam" id="PF00378">
    <property type="entry name" value="ECH_1"/>
    <property type="match status" value="1"/>
</dbReference>
<dbReference type="PROSITE" id="PS00166">
    <property type="entry name" value="ENOYL_COA_HYDRATASE"/>
    <property type="match status" value="1"/>
</dbReference>
<proteinExistence type="inferred from homology"/>
<evidence type="ECO:0000256" key="2">
    <source>
        <dbReference type="ARBA" id="ARBA00023239"/>
    </source>
</evidence>
<dbReference type="CDD" id="cd06558">
    <property type="entry name" value="crotonase-like"/>
    <property type="match status" value="1"/>
</dbReference>
<dbReference type="PANTHER" id="PTHR11941:SF54">
    <property type="entry name" value="ENOYL-COA HYDRATASE, MITOCHONDRIAL"/>
    <property type="match status" value="1"/>
</dbReference>
<dbReference type="InterPro" id="IPR014748">
    <property type="entry name" value="Enoyl-CoA_hydra_C"/>
</dbReference>
<dbReference type="GO" id="GO:0016836">
    <property type="term" value="F:hydro-lyase activity"/>
    <property type="evidence" value="ECO:0007669"/>
    <property type="project" value="UniProtKB-ARBA"/>
</dbReference>
<accession>X1DTN2</accession>
<dbReference type="Gene3D" id="1.10.12.10">
    <property type="entry name" value="Lyase 2-enoyl-coa Hydratase, Chain A, domain 2"/>
    <property type="match status" value="1"/>
</dbReference>
<comment type="caution">
    <text evidence="3">The sequence shown here is derived from an EMBL/GenBank/DDBJ whole genome shotgun (WGS) entry which is preliminary data.</text>
</comment>
<name>X1DTN2_9ZZZZ</name>
<sequence length="198" mass="21438">SGADITDFKEATPIMMEERASTLGQQLFTDIENLRVPVIAMINGFCLGGGCELAMSCDIRIASENAKFGQPEINIGIIPGGGGTQRLPRLVGWGRAKELMYTGRIIDAAEAENIGLVDKVVPLDRLEETASQLAQTIASKSPLIMSILKKTINRGMYTDLPSALSCEKSNFALCFATEDHSEGVAAFLEKRQPRFKGK</sequence>
<feature type="non-terminal residue" evidence="3">
    <location>
        <position position="1"/>
    </location>
</feature>